<feature type="transmembrane region" description="Helical" evidence="9">
    <location>
        <begin position="136"/>
        <end position="158"/>
    </location>
</feature>
<dbReference type="InterPro" id="IPR001872">
    <property type="entry name" value="Peptidase_A8"/>
</dbReference>
<dbReference type="PROSITE" id="PS00855">
    <property type="entry name" value="SPASE_II"/>
    <property type="match status" value="1"/>
</dbReference>
<evidence type="ECO:0000256" key="2">
    <source>
        <dbReference type="ARBA" id="ARBA00022475"/>
    </source>
</evidence>
<comment type="caution">
    <text evidence="9">Lacks conserved residue(s) required for the propagation of feature annotation.</text>
</comment>
<comment type="pathway">
    <text evidence="9">Protein modification; lipoprotein biosynthesis (signal peptide cleavage).</text>
</comment>
<dbReference type="GO" id="GO:0004190">
    <property type="term" value="F:aspartic-type endopeptidase activity"/>
    <property type="evidence" value="ECO:0007669"/>
    <property type="project" value="UniProtKB-UniRule"/>
</dbReference>
<feature type="active site" evidence="9">
    <location>
        <position position="146"/>
    </location>
</feature>
<comment type="similarity">
    <text evidence="1 9 10">Belongs to the peptidase A8 family.</text>
</comment>
<evidence type="ECO:0000256" key="1">
    <source>
        <dbReference type="ARBA" id="ARBA00006139"/>
    </source>
</evidence>
<name>A0A937XFM2_UNCW3</name>
<comment type="function">
    <text evidence="9">This protein specifically catalyzes the removal of signal peptides from prolipoproteins.</text>
</comment>
<gene>
    <name evidence="9" type="primary">lspA</name>
    <name evidence="11" type="ORF">FJY68_04950</name>
</gene>
<dbReference type="AlphaFoldDB" id="A0A937XFM2"/>
<keyword evidence="7 9" id="KW-1133">Transmembrane helix</keyword>
<accession>A0A937XFM2</accession>
<keyword evidence="4 9" id="KW-0812">Transmembrane</keyword>
<dbReference type="EC" id="3.4.23.36" evidence="9"/>
<evidence type="ECO:0000256" key="8">
    <source>
        <dbReference type="ARBA" id="ARBA00023136"/>
    </source>
</evidence>
<evidence type="ECO:0000313" key="11">
    <source>
        <dbReference type="EMBL" id="MBM3331186.1"/>
    </source>
</evidence>
<keyword evidence="8 9" id="KW-0472">Membrane</keyword>
<protein>
    <recommendedName>
        <fullName evidence="9">Lipoprotein signal peptidase</fullName>
        <ecNumber evidence="9">3.4.23.36</ecNumber>
    </recommendedName>
    <alternativeName>
        <fullName evidence="9">Prolipoprotein signal peptidase</fullName>
    </alternativeName>
    <alternativeName>
        <fullName evidence="9">Signal peptidase II</fullName>
        <shortName evidence="9">SPase II</shortName>
    </alternativeName>
</protein>
<evidence type="ECO:0000256" key="5">
    <source>
        <dbReference type="ARBA" id="ARBA00022750"/>
    </source>
</evidence>
<evidence type="ECO:0000256" key="10">
    <source>
        <dbReference type="RuleBase" id="RU004181"/>
    </source>
</evidence>
<dbReference type="GO" id="GO:0006508">
    <property type="term" value="P:proteolysis"/>
    <property type="evidence" value="ECO:0007669"/>
    <property type="project" value="UniProtKB-KW"/>
</dbReference>
<sequence length="183" mass="19899">MSRKFFIWAAILGLVADRIPKLIVHGLFTSGAFRDGREYGLIGEVLRVTYAMNPHGLFSLNYGPPFMYFVLPLSAAALVAWFGLRAHDRWSATAFGLILSGALGNVIDRAGLSYVIDFLLFDIPGHPLVLFNRVSVIPWAVFNLADAFVFIGAAVLLGRELLRPKSAKLPVPSRVAAAAAEGE</sequence>
<feature type="transmembrane region" description="Helical" evidence="9">
    <location>
        <begin position="66"/>
        <end position="84"/>
    </location>
</feature>
<proteinExistence type="inferred from homology"/>
<organism evidence="11 12">
    <name type="scientific">candidate division WOR-3 bacterium</name>
    <dbReference type="NCBI Taxonomy" id="2052148"/>
    <lineage>
        <taxon>Bacteria</taxon>
        <taxon>Bacteria division WOR-3</taxon>
    </lineage>
</organism>
<evidence type="ECO:0000256" key="6">
    <source>
        <dbReference type="ARBA" id="ARBA00022801"/>
    </source>
</evidence>
<feature type="active site" evidence="9">
    <location>
        <position position="117"/>
    </location>
</feature>
<dbReference type="Pfam" id="PF01252">
    <property type="entry name" value="Peptidase_A8"/>
    <property type="match status" value="1"/>
</dbReference>
<keyword evidence="5 9" id="KW-0064">Aspartyl protease</keyword>
<evidence type="ECO:0000256" key="9">
    <source>
        <dbReference type="HAMAP-Rule" id="MF_00161"/>
    </source>
</evidence>
<reference evidence="11" key="1">
    <citation type="submission" date="2019-03" db="EMBL/GenBank/DDBJ databases">
        <title>Lake Tanganyika Metagenome-Assembled Genomes (MAGs).</title>
        <authorList>
            <person name="Tran P."/>
        </authorList>
    </citation>
    <scope>NUCLEOTIDE SEQUENCE</scope>
    <source>
        <strain evidence="11">K_DeepCast_150m_m2_040</strain>
    </source>
</reference>
<dbReference type="PANTHER" id="PTHR33695:SF1">
    <property type="entry name" value="LIPOPROTEIN SIGNAL PEPTIDASE"/>
    <property type="match status" value="1"/>
</dbReference>
<dbReference type="PANTHER" id="PTHR33695">
    <property type="entry name" value="LIPOPROTEIN SIGNAL PEPTIDASE"/>
    <property type="match status" value="1"/>
</dbReference>
<dbReference type="GO" id="GO:0005886">
    <property type="term" value="C:plasma membrane"/>
    <property type="evidence" value="ECO:0007669"/>
    <property type="project" value="UniProtKB-SubCell"/>
</dbReference>
<comment type="caution">
    <text evidence="11">The sequence shown here is derived from an EMBL/GenBank/DDBJ whole genome shotgun (WGS) entry which is preliminary data.</text>
</comment>
<evidence type="ECO:0000256" key="7">
    <source>
        <dbReference type="ARBA" id="ARBA00022989"/>
    </source>
</evidence>
<keyword evidence="3 9" id="KW-0645">Protease</keyword>
<evidence type="ECO:0000313" key="12">
    <source>
        <dbReference type="Proteomes" id="UP000779900"/>
    </source>
</evidence>
<keyword evidence="2 9" id="KW-1003">Cell membrane</keyword>
<evidence type="ECO:0000256" key="4">
    <source>
        <dbReference type="ARBA" id="ARBA00022692"/>
    </source>
</evidence>
<dbReference type="Proteomes" id="UP000779900">
    <property type="component" value="Unassembled WGS sequence"/>
</dbReference>
<dbReference type="HAMAP" id="MF_00161">
    <property type="entry name" value="LspA"/>
    <property type="match status" value="1"/>
</dbReference>
<evidence type="ECO:0000256" key="3">
    <source>
        <dbReference type="ARBA" id="ARBA00022670"/>
    </source>
</evidence>
<dbReference type="PRINTS" id="PR00781">
    <property type="entry name" value="LIPOSIGPTASE"/>
</dbReference>
<comment type="catalytic activity">
    <reaction evidence="9">
        <text>Release of signal peptides from bacterial membrane prolipoproteins. Hydrolyzes -Xaa-Yaa-Zaa-|-(S,diacylglyceryl)Cys-, in which Xaa is hydrophobic (preferably Leu), and Yaa (Ala or Ser) and Zaa (Gly or Ala) have small, neutral side chains.</text>
        <dbReference type="EC" id="3.4.23.36"/>
    </reaction>
</comment>
<feature type="transmembrane region" description="Helical" evidence="9">
    <location>
        <begin position="96"/>
        <end position="116"/>
    </location>
</feature>
<keyword evidence="6 9" id="KW-0378">Hydrolase</keyword>
<comment type="subcellular location">
    <subcellularLocation>
        <location evidence="9">Cell membrane</location>
        <topology evidence="9">Multi-pass membrane protein</topology>
    </subcellularLocation>
</comment>
<dbReference type="EMBL" id="VGIR01000021">
    <property type="protein sequence ID" value="MBM3331186.1"/>
    <property type="molecule type" value="Genomic_DNA"/>
</dbReference>